<name>A0A9K3PNL0_9STRA</name>
<evidence type="ECO:0000313" key="2">
    <source>
        <dbReference type="EMBL" id="KAG7353953.1"/>
    </source>
</evidence>
<keyword evidence="3" id="KW-1185">Reference proteome</keyword>
<comment type="caution">
    <text evidence="2">The sequence shown here is derived from an EMBL/GenBank/DDBJ whole genome shotgun (WGS) entry which is preliminary data.</text>
</comment>
<organism evidence="2 3">
    <name type="scientific">Nitzschia inconspicua</name>
    <dbReference type="NCBI Taxonomy" id="303405"/>
    <lineage>
        <taxon>Eukaryota</taxon>
        <taxon>Sar</taxon>
        <taxon>Stramenopiles</taxon>
        <taxon>Ochrophyta</taxon>
        <taxon>Bacillariophyta</taxon>
        <taxon>Bacillariophyceae</taxon>
        <taxon>Bacillariophycidae</taxon>
        <taxon>Bacillariales</taxon>
        <taxon>Bacillariaceae</taxon>
        <taxon>Nitzschia</taxon>
    </lineage>
</organism>
<gene>
    <name evidence="2" type="ORF">IV203_003309</name>
</gene>
<keyword evidence="1" id="KW-0472">Membrane</keyword>
<keyword evidence="1" id="KW-0812">Transmembrane</keyword>
<evidence type="ECO:0000313" key="3">
    <source>
        <dbReference type="Proteomes" id="UP000693970"/>
    </source>
</evidence>
<keyword evidence="1" id="KW-1133">Transmembrane helix</keyword>
<reference evidence="2" key="1">
    <citation type="journal article" date="2021" name="Sci. Rep.">
        <title>Diploid genomic architecture of Nitzschia inconspicua, an elite biomass production diatom.</title>
        <authorList>
            <person name="Oliver A."/>
            <person name="Podell S."/>
            <person name="Pinowska A."/>
            <person name="Traller J.C."/>
            <person name="Smith S.R."/>
            <person name="McClure R."/>
            <person name="Beliaev A."/>
            <person name="Bohutskyi P."/>
            <person name="Hill E.A."/>
            <person name="Rabines A."/>
            <person name="Zheng H."/>
            <person name="Allen L.Z."/>
            <person name="Kuo A."/>
            <person name="Grigoriev I.V."/>
            <person name="Allen A.E."/>
            <person name="Hazlebeck D."/>
            <person name="Allen E.E."/>
        </authorList>
    </citation>
    <scope>NUCLEOTIDE SEQUENCE</scope>
    <source>
        <strain evidence="2">Hildebrandi</strain>
    </source>
</reference>
<dbReference type="EMBL" id="JAGRRH010000016">
    <property type="protein sequence ID" value="KAG7353953.1"/>
    <property type="molecule type" value="Genomic_DNA"/>
</dbReference>
<proteinExistence type="predicted"/>
<accession>A0A9K3PNL0</accession>
<reference evidence="2" key="2">
    <citation type="submission" date="2021-04" db="EMBL/GenBank/DDBJ databases">
        <authorList>
            <person name="Podell S."/>
        </authorList>
    </citation>
    <scope>NUCLEOTIDE SEQUENCE</scope>
    <source>
        <strain evidence="2">Hildebrandi</strain>
    </source>
</reference>
<dbReference type="Proteomes" id="UP000693970">
    <property type="component" value="Unassembled WGS sequence"/>
</dbReference>
<protein>
    <submittedName>
        <fullName evidence="2">Uncharacterized protein</fullName>
    </submittedName>
</protein>
<evidence type="ECO:0000256" key="1">
    <source>
        <dbReference type="SAM" id="Phobius"/>
    </source>
</evidence>
<feature type="transmembrane region" description="Helical" evidence="1">
    <location>
        <begin position="14"/>
        <end position="37"/>
    </location>
</feature>
<dbReference type="AlphaFoldDB" id="A0A9K3PNL0"/>
<sequence length="90" mass="9942">MKTQIPNALPKDFAAFNVLVLFMPFSHCGGTIFDPMVPMSPWKRQIKCDHIIVAKVVREMLPGAGLAPKFSTIPTATPLHVIHPALHDKL</sequence>